<dbReference type="InterPro" id="IPR011256">
    <property type="entry name" value="Reg_factor_effector_dom_sf"/>
</dbReference>
<dbReference type="Pfam" id="PF06445">
    <property type="entry name" value="GyrI-like"/>
    <property type="match status" value="1"/>
</dbReference>
<comment type="caution">
    <text evidence="2">The sequence shown here is derived from an EMBL/GenBank/DDBJ whole genome shotgun (WGS) entry which is preliminary data.</text>
</comment>
<dbReference type="Proteomes" id="UP001185706">
    <property type="component" value="Unassembled WGS sequence"/>
</dbReference>
<evidence type="ECO:0000313" key="2">
    <source>
        <dbReference type="EMBL" id="MDV2420505.1"/>
    </source>
</evidence>
<dbReference type="EMBL" id="JAVBIB010000034">
    <property type="protein sequence ID" value="MDV2420505.1"/>
    <property type="molecule type" value="Genomic_DNA"/>
</dbReference>
<dbReference type="AlphaFoldDB" id="A0AAE4NMU9"/>
<dbReference type="Gene3D" id="3.20.80.10">
    <property type="entry name" value="Regulatory factor, effector binding domain"/>
    <property type="match status" value="1"/>
</dbReference>
<dbReference type="SUPFAM" id="SSF55136">
    <property type="entry name" value="Probable bacterial effector-binding domain"/>
    <property type="match status" value="1"/>
</dbReference>
<proteinExistence type="predicted"/>
<protein>
    <submittedName>
        <fullName evidence="2">GyrI-like domain-containing protein</fullName>
    </submittedName>
</protein>
<gene>
    <name evidence="2" type="ORF">RAE03_12140</name>
</gene>
<evidence type="ECO:0000259" key="1">
    <source>
        <dbReference type="Pfam" id="PF06445"/>
    </source>
</evidence>
<evidence type="ECO:0000313" key="3">
    <source>
        <dbReference type="Proteomes" id="UP001185706"/>
    </source>
</evidence>
<dbReference type="InterPro" id="IPR029442">
    <property type="entry name" value="GyrI-like"/>
</dbReference>
<name>A0AAE4NMU9_9CORY</name>
<sequence length="154" mass="17624">MDTPTVWTETIEATPAYYLEVTGPYGTARHKEAMEYVKAIAFHNFEDDDFTIYGLALDDPLTVDEELLRYRVCLLCSELSLEQEDQGELGMMRIPSHHVLVVEVDHTREAIAQMWEKMPLILAEQEVSQTGFVAERFRRSKVAAGKSEFLIQLP</sequence>
<dbReference type="RefSeq" id="WP_316993923.1">
    <property type="nucleotide sequence ID" value="NZ_JAVBIB010000034.1"/>
</dbReference>
<reference evidence="2" key="1">
    <citation type="submission" date="2023-08" db="EMBL/GenBank/DDBJ databases">
        <title>Genomic characterization of the C. tuberculostearicum species complex, a ubiquitous member of the human skin microbiome.</title>
        <authorList>
            <person name="Ahmed N."/>
            <person name="Deming C."/>
            <person name="Conlan S."/>
            <person name="Segre J."/>
        </authorList>
    </citation>
    <scope>NUCLEOTIDE SEQUENCE</scope>
    <source>
        <strain evidence="2">CTNIH22</strain>
    </source>
</reference>
<accession>A0AAE4NMU9</accession>
<feature type="domain" description="GyrI-like small molecule binding" evidence="1">
    <location>
        <begin position="9"/>
        <end position="118"/>
    </location>
</feature>
<organism evidence="2 3">
    <name type="scientific">Corynebacterium tuberculostearicum</name>
    <dbReference type="NCBI Taxonomy" id="38304"/>
    <lineage>
        <taxon>Bacteria</taxon>
        <taxon>Bacillati</taxon>
        <taxon>Actinomycetota</taxon>
        <taxon>Actinomycetes</taxon>
        <taxon>Mycobacteriales</taxon>
        <taxon>Corynebacteriaceae</taxon>
        <taxon>Corynebacterium</taxon>
    </lineage>
</organism>